<protein>
    <submittedName>
        <fullName evidence="1">CRISPR system Cascade subunit CasE</fullName>
    </submittedName>
</protein>
<gene>
    <name evidence="1" type="ORF">HDA32_005185</name>
</gene>
<dbReference type="CDD" id="cd09727">
    <property type="entry name" value="Cas6_I-E"/>
    <property type="match status" value="1"/>
</dbReference>
<dbReference type="Gene3D" id="3.30.70.1200">
    <property type="entry name" value="Crispr-associated protein, domain 1"/>
    <property type="match status" value="1"/>
</dbReference>
<evidence type="ECO:0000313" key="2">
    <source>
        <dbReference type="Proteomes" id="UP000589036"/>
    </source>
</evidence>
<organism evidence="1 2">
    <name type="scientific">Spinactinospora alkalitolerans</name>
    <dbReference type="NCBI Taxonomy" id="687207"/>
    <lineage>
        <taxon>Bacteria</taxon>
        <taxon>Bacillati</taxon>
        <taxon>Actinomycetota</taxon>
        <taxon>Actinomycetes</taxon>
        <taxon>Streptosporangiales</taxon>
        <taxon>Nocardiopsidaceae</taxon>
        <taxon>Spinactinospora</taxon>
    </lineage>
</organism>
<comment type="caution">
    <text evidence="1">The sequence shown here is derived from an EMBL/GenBank/DDBJ whole genome shotgun (WGS) entry which is preliminary data.</text>
</comment>
<dbReference type="EMBL" id="JACCCC010000001">
    <property type="protein sequence ID" value="NYE50065.1"/>
    <property type="molecule type" value="Genomic_DNA"/>
</dbReference>
<evidence type="ECO:0000313" key="1">
    <source>
        <dbReference type="EMBL" id="NYE50065.1"/>
    </source>
</evidence>
<dbReference type="AlphaFoldDB" id="A0A852U3J5"/>
<dbReference type="Proteomes" id="UP000589036">
    <property type="component" value="Unassembled WGS sequence"/>
</dbReference>
<reference evidence="1 2" key="1">
    <citation type="submission" date="2020-07" db="EMBL/GenBank/DDBJ databases">
        <title>Sequencing the genomes of 1000 actinobacteria strains.</title>
        <authorList>
            <person name="Klenk H.-P."/>
        </authorList>
    </citation>
    <scope>NUCLEOTIDE SEQUENCE [LARGE SCALE GENOMIC DNA]</scope>
    <source>
        <strain evidence="1 2">CXB654</strain>
    </source>
</reference>
<dbReference type="NCBIfam" id="TIGR01907">
    <property type="entry name" value="casE_Cse3"/>
    <property type="match status" value="1"/>
</dbReference>
<dbReference type="RefSeq" id="WP_179645613.1">
    <property type="nucleotide sequence ID" value="NZ_BAAAYY010000014.1"/>
</dbReference>
<dbReference type="InterPro" id="IPR010179">
    <property type="entry name" value="CRISPR-assoc_prot_Cse3"/>
</dbReference>
<dbReference type="Gene3D" id="3.30.70.1210">
    <property type="entry name" value="Crispr-associated protein, domain 2"/>
    <property type="match status" value="1"/>
</dbReference>
<keyword evidence="2" id="KW-1185">Reference proteome</keyword>
<accession>A0A852U3J5</accession>
<dbReference type="SUPFAM" id="SSF117987">
    <property type="entry name" value="CRISPR-associated protein"/>
    <property type="match status" value="2"/>
</dbReference>
<sequence>MNAWLTQITLNQRHPGIAKQITDANRLHQELMFLAPDDLGERPRSAAGLLYRLEETPAGVKILVQTHTQPRLDRLTNGFAATIVTRELTPLLKNLSTGAHVRYRIAANPTQRVGNSTTDPRRKGKLTVLTGERGELWWLARATTNGLHPFSLTQSRLPDICAGKTRHAATRFDGVGVVTDADLLRQAILNGIGRAKSYGCGLLSLGPAQRPE</sequence>
<dbReference type="Pfam" id="PF08798">
    <property type="entry name" value="CRISPR_assoc"/>
    <property type="match status" value="1"/>
</dbReference>
<dbReference type="SMART" id="SM01101">
    <property type="entry name" value="CRISPR_assoc"/>
    <property type="match status" value="1"/>
</dbReference>
<proteinExistence type="predicted"/>
<name>A0A852U3J5_9ACTN</name>